<evidence type="ECO:0000256" key="1">
    <source>
        <dbReference type="ARBA" id="ARBA00022529"/>
    </source>
</evidence>
<dbReference type="CDD" id="cd00735">
    <property type="entry name" value="T4-like_lys"/>
    <property type="match status" value="1"/>
</dbReference>
<comment type="similarity">
    <text evidence="3">Belongs to the glycosyl hydrolase 24 family.</text>
</comment>
<dbReference type="GO" id="GO:0031640">
    <property type="term" value="P:killing of cells of another organism"/>
    <property type="evidence" value="ECO:0007669"/>
    <property type="project" value="UniProtKB-KW"/>
</dbReference>
<keyword evidence="3" id="KW-0326">Glycosidase</keyword>
<dbReference type="GO" id="GO:0003796">
    <property type="term" value="F:lysozyme activity"/>
    <property type="evidence" value="ECO:0007669"/>
    <property type="project" value="UniProtKB-EC"/>
</dbReference>
<dbReference type="EMBL" id="ACDP02000029">
    <property type="protein sequence ID" value="EEO27183.1"/>
    <property type="molecule type" value="Genomic_DNA"/>
</dbReference>
<dbReference type="RefSeq" id="WP_005876071.1">
    <property type="nucleotide sequence ID" value="NZ_CABMNL010000001.1"/>
</dbReference>
<accession>C3X1U7</accession>
<evidence type="ECO:0000313" key="5">
    <source>
        <dbReference type="Proteomes" id="UP000003973"/>
    </source>
</evidence>
<protein>
    <recommendedName>
        <fullName evidence="3">Lysozyme</fullName>
        <ecNumber evidence="3">3.2.1.17</ecNumber>
    </recommendedName>
</protein>
<reference evidence="4" key="1">
    <citation type="submission" date="2011-10" db="EMBL/GenBank/DDBJ databases">
        <title>The Genome Sequence of Oxalobacter formigenes HOxBLS.</title>
        <authorList>
            <consortium name="The Broad Institute Genome Sequencing Platform"/>
            <person name="Earl A."/>
            <person name="Ward D."/>
            <person name="Feldgarden M."/>
            <person name="Gevers D."/>
            <person name="Allison M.J."/>
            <person name="Humphrey S."/>
            <person name="Young S.K."/>
            <person name="Zeng Q."/>
            <person name="Gargeya S."/>
            <person name="Fitzgerald M."/>
            <person name="Haas B."/>
            <person name="Abouelleil A."/>
            <person name="Alvarado L."/>
            <person name="Arachchi H.M."/>
            <person name="Berlin A."/>
            <person name="Brown A."/>
            <person name="Chapman S.B."/>
            <person name="Chen Z."/>
            <person name="Dunbar C."/>
            <person name="Freedman E."/>
            <person name="Gearin G."/>
            <person name="Goldberg J."/>
            <person name="Griggs A."/>
            <person name="Gujja S."/>
            <person name="Heiman D."/>
            <person name="Howarth C."/>
            <person name="Larson L."/>
            <person name="Lui A."/>
            <person name="MacDonald P.J.P."/>
            <person name="Montmayeur A."/>
            <person name="Murphy C."/>
            <person name="Neiman D."/>
            <person name="Pearson M."/>
            <person name="Priest M."/>
            <person name="Roberts A."/>
            <person name="Saif S."/>
            <person name="Shea T."/>
            <person name="Shenoy N."/>
            <person name="Sisk P."/>
            <person name="Stolte C."/>
            <person name="Sykes S."/>
            <person name="Wortman J."/>
            <person name="Nusbaum C."/>
            <person name="Birren B."/>
        </authorList>
    </citation>
    <scope>NUCLEOTIDE SEQUENCE [LARGE SCALE GENOMIC DNA]</scope>
    <source>
        <strain evidence="4">HOxBLS</strain>
    </source>
</reference>
<dbReference type="Proteomes" id="UP000003973">
    <property type="component" value="Unassembled WGS sequence"/>
</dbReference>
<dbReference type="PANTHER" id="PTHR38107">
    <property type="match status" value="1"/>
</dbReference>
<sequence length="565" mass="61424">MDVEELVINIRVDDGNAPQKLEQIDKELNQLKAKAKAIKDAGKDVADASKKIGEDAAKAGKGISGASKEIDANSKKFKEFQKSIKGVRDTFMSLRSVFAMGLGAIAFDKLMNLNRENIGIGNTALIAGEDVRKVAGLRNMAARAGFDESEGDNLFRNVRSRVDAARNGSPESLFQLQAYGVDVYDKLRGDFRTAEEIISTLGESVLDYEKRRGGTLQDAIGTLKQLGLTEAQAILVTQENFQKRWDLAQKEAVINEKTVESSRKAIESLQRLKETAKVVFGGFLEIINPVLEAISTFLSVPGRSEPPAKKAPPGGYEDGYGITDWLTDLFKDGAKTVVPEAKASVPETKISAVPSSIQSVPTSSGNIKMTGGTLRDTIRENLMEREGVRLKAYQDSKGLWTIGYGHTKGVKPGMTITKDQAAKLLEQDMKDHVDVALKMYAGSSEKTRMLAADLAYNAGLKAIQKGTQFAKLAEQGEISRSDYTKLYNYSGGKFIPGLVNRRKATYDMASAYQDMQATKIVNNQNTTTNNVTNNIKVSSTKEAAEVARQLPKQTLGSRANSGIAA</sequence>
<proteinExistence type="inferred from homology"/>
<dbReference type="HOGENOM" id="CLU_482198_0_0_4"/>
<dbReference type="SUPFAM" id="SSF53955">
    <property type="entry name" value="Lysozyme-like"/>
    <property type="match status" value="1"/>
</dbReference>
<dbReference type="AlphaFoldDB" id="C3X1U7"/>
<keyword evidence="3" id="KW-0378">Hydrolase</keyword>
<evidence type="ECO:0000313" key="4">
    <source>
        <dbReference type="EMBL" id="EEO27183.1"/>
    </source>
</evidence>
<dbReference type="Pfam" id="PF00959">
    <property type="entry name" value="Phage_lysozyme"/>
    <property type="match status" value="1"/>
</dbReference>
<evidence type="ECO:0000256" key="3">
    <source>
        <dbReference type="RuleBase" id="RU003788"/>
    </source>
</evidence>
<dbReference type="PANTHER" id="PTHR38107:SF3">
    <property type="entry name" value="LYSOZYME RRRD-RELATED"/>
    <property type="match status" value="1"/>
</dbReference>
<dbReference type="GO" id="GO:0009253">
    <property type="term" value="P:peptidoglycan catabolic process"/>
    <property type="evidence" value="ECO:0007669"/>
    <property type="project" value="InterPro"/>
</dbReference>
<comment type="catalytic activity">
    <reaction evidence="3">
        <text>Hydrolysis of (1-&gt;4)-beta-linkages between N-acetylmuramic acid and N-acetyl-D-glucosamine residues in a peptidoglycan and between N-acetyl-D-glucosamine residues in chitodextrins.</text>
        <dbReference type="EC" id="3.2.1.17"/>
    </reaction>
</comment>
<dbReference type="eggNOG" id="COG3772">
    <property type="taxonomic scope" value="Bacteria"/>
</dbReference>
<gene>
    <name evidence="4" type="ORF">OFAG_00336</name>
</gene>
<keyword evidence="1 3" id="KW-0929">Antimicrobial</keyword>
<dbReference type="InterPro" id="IPR002196">
    <property type="entry name" value="Glyco_hydro_24"/>
</dbReference>
<dbReference type="Gene3D" id="1.10.530.40">
    <property type="match status" value="1"/>
</dbReference>
<comment type="caution">
    <text evidence="4">The sequence shown here is derived from an EMBL/GenBank/DDBJ whole genome shotgun (WGS) entry which is preliminary data.</text>
</comment>
<dbReference type="GO" id="GO:0042742">
    <property type="term" value="P:defense response to bacterium"/>
    <property type="evidence" value="ECO:0007669"/>
    <property type="project" value="UniProtKB-KW"/>
</dbReference>
<evidence type="ECO:0000256" key="2">
    <source>
        <dbReference type="ARBA" id="ARBA00022638"/>
    </source>
</evidence>
<dbReference type="CAZy" id="GH24">
    <property type="family name" value="Glycoside Hydrolase Family 24"/>
</dbReference>
<name>C3X1U7_9BURK</name>
<dbReference type="EC" id="3.2.1.17" evidence="3"/>
<dbReference type="GO" id="GO:0016998">
    <property type="term" value="P:cell wall macromolecule catabolic process"/>
    <property type="evidence" value="ECO:0007669"/>
    <property type="project" value="InterPro"/>
</dbReference>
<keyword evidence="5" id="KW-1185">Reference proteome</keyword>
<dbReference type="InterPro" id="IPR051018">
    <property type="entry name" value="Bacteriophage_GH24"/>
</dbReference>
<organism evidence="4 5">
    <name type="scientific">Oxalobacter paraformigenes</name>
    <dbReference type="NCBI Taxonomy" id="556268"/>
    <lineage>
        <taxon>Bacteria</taxon>
        <taxon>Pseudomonadati</taxon>
        <taxon>Pseudomonadota</taxon>
        <taxon>Betaproteobacteria</taxon>
        <taxon>Burkholderiales</taxon>
        <taxon>Oxalobacteraceae</taxon>
        <taxon>Oxalobacter</taxon>
    </lineage>
</organism>
<keyword evidence="2 3" id="KW-0081">Bacteriolytic enzyme</keyword>
<dbReference type="InterPro" id="IPR023347">
    <property type="entry name" value="Lysozyme_dom_sf"/>
</dbReference>
<dbReference type="InterPro" id="IPR023346">
    <property type="entry name" value="Lysozyme-like_dom_sf"/>
</dbReference>